<feature type="region of interest" description="Disordered" evidence="1">
    <location>
        <begin position="68"/>
        <end position="146"/>
    </location>
</feature>
<name>A0A9W6UAI5_9STRA</name>
<reference evidence="2" key="1">
    <citation type="submission" date="2023-04" db="EMBL/GenBank/DDBJ databases">
        <title>Phytophthora fragariaefolia NBRC 109709.</title>
        <authorList>
            <person name="Ichikawa N."/>
            <person name="Sato H."/>
            <person name="Tonouchi N."/>
        </authorList>
    </citation>
    <scope>NUCLEOTIDE SEQUENCE</scope>
    <source>
        <strain evidence="2">NBRC 109709</strain>
    </source>
</reference>
<feature type="compositionally biased region" description="Low complexity" evidence="1">
    <location>
        <begin position="118"/>
        <end position="134"/>
    </location>
</feature>
<evidence type="ECO:0000313" key="3">
    <source>
        <dbReference type="Proteomes" id="UP001165121"/>
    </source>
</evidence>
<evidence type="ECO:0000313" key="2">
    <source>
        <dbReference type="EMBL" id="GMF29291.1"/>
    </source>
</evidence>
<gene>
    <name evidence="2" type="ORF">Pfra01_000624600</name>
</gene>
<organism evidence="2 3">
    <name type="scientific">Phytophthora fragariaefolia</name>
    <dbReference type="NCBI Taxonomy" id="1490495"/>
    <lineage>
        <taxon>Eukaryota</taxon>
        <taxon>Sar</taxon>
        <taxon>Stramenopiles</taxon>
        <taxon>Oomycota</taxon>
        <taxon>Peronosporomycetes</taxon>
        <taxon>Peronosporales</taxon>
        <taxon>Peronosporaceae</taxon>
        <taxon>Phytophthora</taxon>
    </lineage>
</organism>
<evidence type="ECO:0000256" key="1">
    <source>
        <dbReference type="SAM" id="MobiDB-lite"/>
    </source>
</evidence>
<dbReference type="AlphaFoldDB" id="A0A9W6UAI5"/>
<sequence>MRTPTTQAAGTPAASAAATTGSSLASTSVVTPTVTTPSSPKRTMSLGEYKKTRGNMVLARDELEALFDVGSDADMEDGEEEDEGTSSSTRVDPSVGSRRPREDDSDASSSKRSRSGTDRPLAGSGPLSSPRSGGDSTPSGLVASCTAPVRDPWMPYPSEIQSRFGSTARPSQYALHSFSGIIDDDVTEELDFDPAMDQRRDYYIGLFHELRWYGDIKTSRRSRVPAWKALCQSWGAFVDNFNSNPAGYRECVRLARERCERFSKWPKIEQLHWGTVEAGIPCAVPVGIASEHCHFGAVRVSERDINGYTAIRVPEEMKVLRTNLIAQFFSSATCGRSTLSRAVGNYGPRSSFTPFGGFGGGGLRTPSTFPERPASGRSAAPTCRGSEKILSNEYEKIWTMRSDPTIYNSLDDPASYPLSVSHWGWRRREDAAGLVRQTSLIV</sequence>
<feature type="compositionally biased region" description="Acidic residues" evidence="1">
    <location>
        <begin position="71"/>
        <end position="84"/>
    </location>
</feature>
<feature type="compositionally biased region" description="Low complexity" evidence="1">
    <location>
        <begin position="1"/>
        <end position="40"/>
    </location>
</feature>
<dbReference type="EMBL" id="BSXT01000523">
    <property type="protein sequence ID" value="GMF29291.1"/>
    <property type="molecule type" value="Genomic_DNA"/>
</dbReference>
<proteinExistence type="predicted"/>
<keyword evidence="3" id="KW-1185">Reference proteome</keyword>
<accession>A0A9W6UAI5</accession>
<feature type="region of interest" description="Disordered" evidence="1">
    <location>
        <begin position="1"/>
        <end position="55"/>
    </location>
</feature>
<protein>
    <submittedName>
        <fullName evidence="2">Unnamed protein product</fullName>
    </submittedName>
</protein>
<comment type="caution">
    <text evidence="2">The sequence shown here is derived from an EMBL/GenBank/DDBJ whole genome shotgun (WGS) entry which is preliminary data.</text>
</comment>
<dbReference type="Proteomes" id="UP001165121">
    <property type="component" value="Unassembled WGS sequence"/>
</dbReference>